<evidence type="ECO:0000259" key="16">
    <source>
        <dbReference type="SMART" id="SM00849"/>
    </source>
</evidence>
<dbReference type="GO" id="GO:0050313">
    <property type="term" value="F:sulfur dioxygenase activity"/>
    <property type="evidence" value="ECO:0007669"/>
    <property type="project" value="UniProtKB-EC"/>
</dbReference>
<keyword evidence="9" id="KW-0408">Iron</keyword>
<dbReference type="Gene3D" id="3.60.15.10">
    <property type="entry name" value="Ribonuclease Z/Hydroxyacylglutathione hydrolase-like"/>
    <property type="match status" value="1"/>
</dbReference>
<evidence type="ECO:0000256" key="5">
    <source>
        <dbReference type="ARBA" id="ARBA00022946"/>
    </source>
</evidence>
<dbReference type="InterPro" id="IPR001279">
    <property type="entry name" value="Metallo-B-lactamas"/>
</dbReference>
<comment type="cofactor">
    <cofactor evidence="1">
        <name>Fe(2+)</name>
        <dbReference type="ChEBI" id="CHEBI:29033"/>
    </cofactor>
</comment>
<accession>A0A7R8VNB7</accession>
<dbReference type="EMBL" id="OA567303">
    <property type="protein sequence ID" value="CAD7200168.1"/>
    <property type="molecule type" value="Genomic_DNA"/>
</dbReference>
<dbReference type="CDD" id="cd07724">
    <property type="entry name" value="POD-like_MBL-fold"/>
    <property type="match status" value="1"/>
</dbReference>
<dbReference type="InterPro" id="IPR044528">
    <property type="entry name" value="POD-like_MBL-fold"/>
</dbReference>
<evidence type="ECO:0000256" key="11">
    <source>
        <dbReference type="ARBA" id="ARBA00050990"/>
    </source>
</evidence>
<evidence type="ECO:0000256" key="15">
    <source>
        <dbReference type="ARBA" id="ARBA00077964"/>
    </source>
</evidence>
<evidence type="ECO:0000256" key="8">
    <source>
        <dbReference type="ARBA" id="ARBA00023002"/>
    </source>
</evidence>
<dbReference type="GO" id="GO:0005739">
    <property type="term" value="C:mitochondrion"/>
    <property type="evidence" value="ECO:0007669"/>
    <property type="project" value="UniProtKB-SubCell"/>
</dbReference>
<evidence type="ECO:0000256" key="12">
    <source>
        <dbReference type="ARBA" id="ARBA00065219"/>
    </source>
</evidence>
<keyword evidence="10" id="KW-0496">Mitochondrion</keyword>
<dbReference type="InterPro" id="IPR051682">
    <property type="entry name" value="Mito_Persulfide_Diox"/>
</dbReference>
<evidence type="ECO:0000256" key="1">
    <source>
        <dbReference type="ARBA" id="ARBA00001954"/>
    </source>
</evidence>
<feature type="domain" description="Metallo-beta-lactamase" evidence="16">
    <location>
        <begin position="357"/>
        <end position="518"/>
    </location>
</feature>
<evidence type="ECO:0000256" key="13">
    <source>
        <dbReference type="ARBA" id="ARBA00066686"/>
    </source>
</evidence>
<comment type="similarity">
    <text evidence="3">Belongs to the metallo-beta-lactamase superfamily. Glyoxalase II family.</text>
</comment>
<evidence type="ECO:0000256" key="2">
    <source>
        <dbReference type="ARBA" id="ARBA00004173"/>
    </source>
</evidence>
<evidence type="ECO:0000256" key="9">
    <source>
        <dbReference type="ARBA" id="ARBA00023004"/>
    </source>
</evidence>
<comment type="catalytic activity">
    <reaction evidence="11">
        <text>S-sulfanylglutathione + O2 + H2O = sulfite + glutathione + 2 H(+)</text>
        <dbReference type="Rhea" id="RHEA:12981"/>
        <dbReference type="ChEBI" id="CHEBI:15377"/>
        <dbReference type="ChEBI" id="CHEBI:15378"/>
        <dbReference type="ChEBI" id="CHEBI:15379"/>
        <dbReference type="ChEBI" id="CHEBI:17359"/>
        <dbReference type="ChEBI" id="CHEBI:57925"/>
        <dbReference type="ChEBI" id="CHEBI:58905"/>
        <dbReference type="EC" id="1.13.11.18"/>
    </reaction>
</comment>
<keyword evidence="4" id="KW-0479">Metal-binding</keyword>
<sequence length="576" mass="64583">MKLSCWVPHFLRSDYNFQVLVHVEEPHLGDGNPRERLQLLFKFVYSLVNADTANISHLPTCEHHPHFLLRAQVNIHQRLKRCFEPSLTTCGDSGVQKRKLPFWSLRLWFVHVVSNKCPLGILSLLIPNKHATVQHLNVGQPGNEQLSSLVLREVLNTGKYKVVIFSFCHYAMNLSDLTSNSGQPCKRSCRSVGNLPSRSTSSQEVSSELLMFRKCTCVKQQCGECLPRQKSEKCPHSLPVDLCVVQHKVPQLLNVHFLNRLIVYAHANVYEQERKRILMISLSAMEGIERGTSNSAILIISIKSDSCKSHDLVMNLWKKIRERSGPELGGVAGMRAGDGGYNGAHLFPASFFDRESCTYTYLLADLDQREAVLIDPVIELAERDAQTIRELDLTLKYGMNTHMHADHVTGTGLLKKLLPGCKSLIARASGAQADVYVIDGDCVEFGKHKLDVLATPGHTSGCVTYVCHEQGIAFTGDTLLIRGCGRTDFQEGNSKVLYDSVHKKIFTLPNNFLIFPAHDYKGQTSTTVGEEKVYNPRLTKPLEEFVKIMENLNLPYPKMIDRAVPANKVCGLHDII</sequence>
<dbReference type="GO" id="GO:0031123">
    <property type="term" value="P:RNA 3'-end processing"/>
    <property type="evidence" value="ECO:0007669"/>
    <property type="project" value="UniProtKB-ARBA"/>
</dbReference>
<dbReference type="GO" id="GO:0006749">
    <property type="term" value="P:glutathione metabolic process"/>
    <property type="evidence" value="ECO:0007669"/>
    <property type="project" value="InterPro"/>
</dbReference>
<keyword evidence="6" id="KW-0223">Dioxygenase</keyword>
<evidence type="ECO:0000313" key="17">
    <source>
        <dbReference type="EMBL" id="CAD7200168.1"/>
    </source>
</evidence>
<dbReference type="GO" id="GO:0070813">
    <property type="term" value="P:hydrogen sulfide metabolic process"/>
    <property type="evidence" value="ECO:0007669"/>
    <property type="project" value="TreeGrafter"/>
</dbReference>
<evidence type="ECO:0000256" key="4">
    <source>
        <dbReference type="ARBA" id="ARBA00022723"/>
    </source>
</evidence>
<dbReference type="EC" id="1.13.11.18" evidence="13"/>
<protein>
    <recommendedName>
        <fullName evidence="14">Persulfide dioxygenase ETHE1, mitochondrial</fullName>
        <ecNumber evidence="13">1.13.11.18</ecNumber>
    </recommendedName>
    <alternativeName>
        <fullName evidence="15">Sulfur dioxygenase ETHE1</fullName>
    </alternativeName>
</protein>
<evidence type="ECO:0000256" key="7">
    <source>
        <dbReference type="ARBA" id="ARBA00022990"/>
    </source>
</evidence>
<dbReference type="PANTHER" id="PTHR43084:SF1">
    <property type="entry name" value="PERSULFIDE DIOXYGENASE ETHE1, MITOCHONDRIAL"/>
    <property type="match status" value="1"/>
</dbReference>
<evidence type="ECO:0000256" key="10">
    <source>
        <dbReference type="ARBA" id="ARBA00023128"/>
    </source>
</evidence>
<organism evidence="17">
    <name type="scientific">Timema douglasi</name>
    <name type="common">Walking stick</name>
    <dbReference type="NCBI Taxonomy" id="61478"/>
    <lineage>
        <taxon>Eukaryota</taxon>
        <taxon>Metazoa</taxon>
        <taxon>Ecdysozoa</taxon>
        <taxon>Arthropoda</taxon>
        <taxon>Hexapoda</taxon>
        <taxon>Insecta</taxon>
        <taxon>Pterygota</taxon>
        <taxon>Neoptera</taxon>
        <taxon>Polyneoptera</taxon>
        <taxon>Phasmatodea</taxon>
        <taxon>Timematodea</taxon>
        <taxon>Timematoidea</taxon>
        <taxon>Timematidae</taxon>
        <taxon>Timema</taxon>
    </lineage>
</organism>
<dbReference type="AlphaFoldDB" id="A0A7R8VNB7"/>
<evidence type="ECO:0000256" key="3">
    <source>
        <dbReference type="ARBA" id="ARBA00006759"/>
    </source>
</evidence>
<comment type="subunit">
    <text evidence="12">Homodimer. Monomer. Interacts with TST. May interact with RELA.</text>
</comment>
<keyword evidence="5" id="KW-0809">Transit peptide</keyword>
<comment type="subcellular location">
    <subcellularLocation>
        <location evidence="2">Mitochondrion</location>
    </subcellularLocation>
</comment>
<keyword evidence="7" id="KW-0007">Acetylation</keyword>
<dbReference type="FunFam" id="3.60.15.10:FF:000013">
    <property type="entry name" value="Persulfide dioxygenase ETHE1, mitochondrial"/>
    <property type="match status" value="1"/>
</dbReference>
<proteinExistence type="inferred from homology"/>
<evidence type="ECO:0000256" key="14">
    <source>
        <dbReference type="ARBA" id="ARBA00067300"/>
    </source>
</evidence>
<gene>
    <name evidence="17" type="ORF">TDIB3V08_LOCUS6395</name>
</gene>
<keyword evidence="8" id="KW-0560">Oxidoreductase</keyword>
<dbReference type="GO" id="GO:0046872">
    <property type="term" value="F:metal ion binding"/>
    <property type="evidence" value="ECO:0007669"/>
    <property type="project" value="UniProtKB-KW"/>
</dbReference>
<dbReference type="PANTHER" id="PTHR43084">
    <property type="entry name" value="PERSULFIDE DIOXYGENASE ETHE1"/>
    <property type="match status" value="1"/>
</dbReference>
<dbReference type="SUPFAM" id="SSF56281">
    <property type="entry name" value="Metallo-hydrolase/oxidoreductase"/>
    <property type="match status" value="1"/>
</dbReference>
<dbReference type="SMART" id="SM00849">
    <property type="entry name" value="Lactamase_B"/>
    <property type="match status" value="1"/>
</dbReference>
<name>A0A7R8VNB7_TIMDO</name>
<evidence type="ECO:0000256" key="6">
    <source>
        <dbReference type="ARBA" id="ARBA00022964"/>
    </source>
</evidence>
<dbReference type="Pfam" id="PF00753">
    <property type="entry name" value="Lactamase_B"/>
    <property type="match status" value="1"/>
</dbReference>
<reference evidence="17" key="1">
    <citation type="submission" date="2020-11" db="EMBL/GenBank/DDBJ databases">
        <authorList>
            <person name="Tran Van P."/>
        </authorList>
    </citation>
    <scope>NUCLEOTIDE SEQUENCE</scope>
</reference>
<dbReference type="InterPro" id="IPR036866">
    <property type="entry name" value="RibonucZ/Hydroxyglut_hydro"/>
</dbReference>